<dbReference type="EMBL" id="BAABJO010000028">
    <property type="protein sequence ID" value="GAA5133857.1"/>
    <property type="molecule type" value="Genomic_DNA"/>
</dbReference>
<sequence length="53" mass="5988">MISVLGFYTLCAYVVRATGDTSGLRDLAVTIRAFTRRRDGERAVSRRALGRRR</sequence>
<gene>
    <name evidence="1" type="ORF">GCM10023320_60660</name>
</gene>
<protein>
    <submittedName>
        <fullName evidence="1">Uncharacterized protein</fullName>
    </submittedName>
</protein>
<accession>A0ABP9NTG1</accession>
<comment type="caution">
    <text evidence="1">The sequence shown here is derived from an EMBL/GenBank/DDBJ whole genome shotgun (WGS) entry which is preliminary data.</text>
</comment>
<dbReference type="Proteomes" id="UP001500804">
    <property type="component" value="Unassembled WGS sequence"/>
</dbReference>
<evidence type="ECO:0000313" key="1">
    <source>
        <dbReference type="EMBL" id="GAA5133857.1"/>
    </source>
</evidence>
<organism evidence="1 2">
    <name type="scientific">Pseudonocardia adelaidensis</name>
    <dbReference type="NCBI Taxonomy" id="648754"/>
    <lineage>
        <taxon>Bacteria</taxon>
        <taxon>Bacillati</taxon>
        <taxon>Actinomycetota</taxon>
        <taxon>Actinomycetes</taxon>
        <taxon>Pseudonocardiales</taxon>
        <taxon>Pseudonocardiaceae</taxon>
        <taxon>Pseudonocardia</taxon>
    </lineage>
</organism>
<name>A0ABP9NTG1_9PSEU</name>
<reference evidence="2" key="1">
    <citation type="journal article" date="2019" name="Int. J. Syst. Evol. Microbiol.">
        <title>The Global Catalogue of Microorganisms (GCM) 10K type strain sequencing project: providing services to taxonomists for standard genome sequencing and annotation.</title>
        <authorList>
            <consortium name="The Broad Institute Genomics Platform"/>
            <consortium name="The Broad Institute Genome Sequencing Center for Infectious Disease"/>
            <person name="Wu L."/>
            <person name="Ma J."/>
        </authorList>
    </citation>
    <scope>NUCLEOTIDE SEQUENCE [LARGE SCALE GENOMIC DNA]</scope>
    <source>
        <strain evidence="2">JCM 18302</strain>
    </source>
</reference>
<proteinExistence type="predicted"/>
<keyword evidence="2" id="KW-1185">Reference proteome</keyword>
<evidence type="ECO:0000313" key="2">
    <source>
        <dbReference type="Proteomes" id="UP001500804"/>
    </source>
</evidence>